<name>A0A7V5U3A5_9BACT</name>
<dbReference type="GO" id="GO:0016787">
    <property type="term" value="F:hydrolase activity"/>
    <property type="evidence" value="ECO:0007669"/>
    <property type="project" value="UniProtKB-KW"/>
</dbReference>
<evidence type="ECO:0000313" key="1">
    <source>
        <dbReference type="EMBL" id="HHI97916.1"/>
    </source>
</evidence>
<dbReference type="SUPFAM" id="SSF56784">
    <property type="entry name" value="HAD-like"/>
    <property type="match status" value="1"/>
</dbReference>
<proteinExistence type="predicted"/>
<dbReference type="InterPro" id="IPR044924">
    <property type="entry name" value="HAD-SF_hydro_IA_REG-2-like_cap"/>
</dbReference>
<dbReference type="EMBL" id="DROK01000258">
    <property type="protein sequence ID" value="HHI97916.1"/>
    <property type="molecule type" value="Genomic_DNA"/>
</dbReference>
<dbReference type="Gene3D" id="3.40.50.1000">
    <property type="entry name" value="HAD superfamily/HAD-like"/>
    <property type="match status" value="1"/>
</dbReference>
<dbReference type="AlphaFoldDB" id="A0A7V5U3A5"/>
<reference evidence="1" key="1">
    <citation type="journal article" date="2020" name="mSystems">
        <title>Genome- and Community-Level Interaction Insights into Carbon Utilization and Element Cycling Functions of Hydrothermarchaeota in Hydrothermal Sediment.</title>
        <authorList>
            <person name="Zhou Z."/>
            <person name="Liu Y."/>
            <person name="Xu W."/>
            <person name="Pan J."/>
            <person name="Luo Z.H."/>
            <person name="Li M."/>
        </authorList>
    </citation>
    <scope>NUCLEOTIDE SEQUENCE [LARGE SCALE GENOMIC DNA]</scope>
    <source>
        <strain evidence="1">HyVt-533</strain>
    </source>
</reference>
<sequence>EGTLVHITPSVGHVYAAVWEKYGLKADPAQVNRVFYQIYAQRRDDRAPTPESCFEGWREVFFSTARRFGSLKDPERAYQECYECFARKDYFRLTPGTPETLKRLKAAGLRLAVISNWDERLRRLLRALNLSAWFEEIFISCEIGLAKPDPEIYRYACGKLKVKPSQSLMIGDNLRDDVLAARRAGLLALRYPGGNLARLFPGSL</sequence>
<dbReference type="Gene3D" id="1.10.150.720">
    <property type="entry name" value="Haloacid dehalogenase-like hydrolase"/>
    <property type="match status" value="1"/>
</dbReference>
<dbReference type="NCBIfam" id="TIGR01549">
    <property type="entry name" value="HAD-SF-IA-v1"/>
    <property type="match status" value="1"/>
</dbReference>
<organism evidence="1">
    <name type="scientific">Thermodesulfatator atlanticus</name>
    <dbReference type="NCBI Taxonomy" id="501497"/>
    <lineage>
        <taxon>Bacteria</taxon>
        <taxon>Pseudomonadati</taxon>
        <taxon>Thermodesulfobacteriota</taxon>
        <taxon>Thermodesulfobacteria</taxon>
        <taxon>Thermodesulfobacteriales</taxon>
        <taxon>Thermodesulfatatoraceae</taxon>
        <taxon>Thermodesulfatator</taxon>
    </lineage>
</organism>
<dbReference type="Pfam" id="PF00702">
    <property type="entry name" value="Hydrolase"/>
    <property type="match status" value="1"/>
</dbReference>
<protein>
    <submittedName>
        <fullName evidence="1">HAD-IIIA family hydrolase</fullName>
    </submittedName>
</protein>
<dbReference type="Proteomes" id="UP000886101">
    <property type="component" value="Unassembled WGS sequence"/>
</dbReference>
<dbReference type="InterPro" id="IPR006439">
    <property type="entry name" value="HAD-SF_hydro_IA"/>
</dbReference>
<comment type="caution">
    <text evidence="1">The sequence shown here is derived from an EMBL/GenBank/DDBJ whole genome shotgun (WGS) entry which is preliminary data.</text>
</comment>
<dbReference type="InterPro" id="IPR006549">
    <property type="entry name" value="HAD-SF_hydro_IIIA"/>
</dbReference>
<feature type="non-terminal residue" evidence="1">
    <location>
        <position position="1"/>
    </location>
</feature>
<dbReference type="PRINTS" id="PR00413">
    <property type="entry name" value="HADHALOGNASE"/>
</dbReference>
<dbReference type="InterPro" id="IPR036412">
    <property type="entry name" value="HAD-like_sf"/>
</dbReference>
<gene>
    <name evidence="1" type="ORF">ENJ96_08710</name>
</gene>
<dbReference type="NCBIfam" id="TIGR01509">
    <property type="entry name" value="HAD-SF-IA-v3"/>
    <property type="match status" value="1"/>
</dbReference>
<dbReference type="PANTHER" id="PTHR46649">
    <property type="match status" value="1"/>
</dbReference>
<dbReference type="NCBIfam" id="TIGR01662">
    <property type="entry name" value="HAD-SF-IIIA"/>
    <property type="match status" value="1"/>
</dbReference>
<keyword evidence="1" id="KW-0378">Hydrolase</keyword>
<accession>A0A7V5U3A5</accession>
<dbReference type="InterPro" id="IPR023214">
    <property type="entry name" value="HAD_sf"/>
</dbReference>
<dbReference type="PANTHER" id="PTHR46649:SF4">
    <property type="entry name" value="HALOACID DEHALOGENASE-LIKE HYDROLASE (HAD) SUPERFAMILY PROTEIN"/>
    <property type="match status" value="1"/>
</dbReference>